<evidence type="ECO:0000256" key="1">
    <source>
        <dbReference type="SAM" id="MobiDB-lite"/>
    </source>
</evidence>
<dbReference type="EMBL" id="JAJHPV010000009">
    <property type="protein sequence ID" value="MCC6070366.1"/>
    <property type="molecule type" value="Genomic_DNA"/>
</dbReference>
<dbReference type="RefSeq" id="WP_229431293.1">
    <property type="nucleotide sequence ID" value="NZ_JAJHPV010000009.1"/>
</dbReference>
<reference evidence="2 3" key="1">
    <citation type="submission" date="2021-11" db="EMBL/GenBank/DDBJ databases">
        <authorList>
            <person name="Huq M.A."/>
        </authorList>
    </citation>
    <scope>NUCLEOTIDE SEQUENCE [LARGE SCALE GENOMIC DNA]</scope>
    <source>
        <strain evidence="2 3">MAHUQ-52</strain>
    </source>
</reference>
<sequence>MTTDRQKRKSYGMLRMSRAISRAIGAPTPLEQDKAIRWVAAWGLIGGIRSDTVRLRNPELIHPELMQPELMQPEQSHQETAHSA</sequence>
<evidence type="ECO:0008006" key="4">
    <source>
        <dbReference type="Google" id="ProtNLM"/>
    </source>
</evidence>
<accession>A0ABS8IR14</accession>
<evidence type="ECO:0000313" key="2">
    <source>
        <dbReference type="EMBL" id="MCC6070366.1"/>
    </source>
</evidence>
<comment type="caution">
    <text evidence="2">The sequence shown here is derived from an EMBL/GenBank/DDBJ whole genome shotgun (WGS) entry which is preliminary data.</text>
</comment>
<dbReference type="Proteomes" id="UP001198701">
    <property type="component" value="Unassembled WGS sequence"/>
</dbReference>
<protein>
    <recommendedName>
        <fullName evidence="4">YdaS antitoxin of YdaST toxin-antitoxin system</fullName>
    </recommendedName>
</protein>
<evidence type="ECO:0000313" key="3">
    <source>
        <dbReference type="Proteomes" id="UP001198701"/>
    </source>
</evidence>
<organism evidence="2 3">
    <name type="scientific">Massilia agrisoli</name>
    <dbReference type="NCBI Taxonomy" id="2892444"/>
    <lineage>
        <taxon>Bacteria</taxon>
        <taxon>Pseudomonadati</taxon>
        <taxon>Pseudomonadota</taxon>
        <taxon>Betaproteobacteria</taxon>
        <taxon>Burkholderiales</taxon>
        <taxon>Oxalobacteraceae</taxon>
        <taxon>Telluria group</taxon>
        <taxon>Massilia</taxon>
    </lineage>
</organism>
<name>A0ABS8IR14_9BURK</name>
<keyword evidence="3" id="KW-1185">Reference proteome</keyword>
<gene>
    <name evidence="2" type="ORF">LMJ30_05245</name>
</gene>
<feature type="region of interest" description="Disordered" evidence="1">
    <location>
        <begin position="64"/>
        <end position="84"/>
    </location>
</feature>
<proteinExistence type="predicted"/>